<protein>
    <submittedName>
        <fullName evidence="2">Uncharacterized protein</fullName>
    </submittedName>
</protein>
<gene>
    <name evidence="2" type="ORF">LzC2_30760</name>
</gene>
<sequence>MDTDLDETEARLRPQVLTCQIIAGALIFGVLVFGAFVAISNAGAEAGPEGLGPDGGIALEGAEADVEGGELDADLDPGDPIVSYIGLGIAVLMLLAHKPLGSALGSAAAETGRAAGAFQTRMIARLAMLEGATFINLVALLIEGWWPNWLVVGVLLIAMLTEVPTVRKLRRYIEGREQLAALKPTGRD</sequence>
<feature type="transmembrane region" description="Helical" evidence="1">
    <location>
        <begin position="21"/>
        <end position="39"/>
    </location>
</feature>
<feature type="transmembrane region" description="Helical" evidence="1">
    <location>
        <begin position="81"/>
        <end position="101"/>
    </location>
</feature>
<feature type="transmembrane region" description="Helical" evidence="1">
    <location>
        <begin position="122"/>
        <end position="142"/>
    </location>
</feature>
<keyword evidence="3" id="KW-1185">Reference proteome</keyword>
<reference evidence="2 3" key="1">
    <citation type="journal article" date="2020" name="Syst. Appl. Microbiol.">
        <title>Alienimonas chondri sp. nov., a novel planctomycete isolated from the biofilm of the red alga Chondrus crispus.</title>
        <authorList>
            <person name="Vitorino I."/>
            <person name="Albuquerque L."/>
            <person name="Wiegand S."/>
            <person name="Kallscheuer N."/>
            <person name="da Costa M.S."/>
            <person name="Lobo-da-Cunha A."/>
            <person name="Jogler C."/>
            <person name="Lage O.M."/>
        </authorList>
    </citation>
    <scope>NUCLEOTIDE SEQUENCE [LARGE SCALE GENOMIC DNA]</scope>
    <source>
        <strain evidence="2 3">LzC2</strain>
    </source>
</reference>
<accession>A0ABX1VFS4</accession>
<comment type="caution">
    <text evidence="2">The sequence shown here is derived from an EMBL/GenBank/DDBJ whole genome shotgun (WGS) entry which is preliminary data.</text>
</comment>
<dbReference type="EMBL" id="WTPX01000111">
    <property type="protein sequence ID" value="NNJ26979.1"/>
    <property type="molecule type" value="Genomic_DNA"/>
</dbReference>
<organism evidence="2 3">
    <name type="scientific">Alienimonas chondri</name>
    <dbReference type="NCBI Taxonomy" id="2681879"/>
    <lineage>
        <taxon>Bacteria</taxon>
        <taxon>Pseudomonadati</taxon>
        <taxon>Planctomycetota</taxon>
        <taxon>Planctomycetia</taxon>
        <taxon>Planctomycetales</taxon>
        <taxon>Planctomycetaceae</taxon>
        <taxon>Alienimonas</taxon>
    </lineage>
</organism>
<evidence type="ECO:0000256" key="1">
    <source>
        <dbReference type="SAM" id="Phobius"/>
    </source>
</evidence>
<keyword evidence="1" id="KW-0812">Transmembrane</keyword>
<dbReference type="RefSeq" id="WP_171188533.1">
    <property type="nucleotide sequence ID" value="NZ_WTPX01000111.1"/>
</dbReference>
<keyword evidence="1" id="KW-0472">Membrane</keyword>
<evidence type="ECO:0000313" key="3">
    <source>
        <dbReference type="Proteomes" id="UP000609651"/>
    </source>
</evidence>
<proteinExistence type="predicted"/>
<evidence type="ECO:0000313" key="2">
    <source>
        <dbReference type="EMBL" id="NNJ26979.1"/>
    </source>
</evidence>
<name>A0ABX1VFS4_9PLAN</name>
<dbReference type="Proteomes" id="UP000609651">
    <property type="component" value="Unassembled WGS sequence"/>
</dbReference>
<feature type="transmembrane region" description="Helical" evidence="1">
    <location>
        <begin position="148"/>
        <end position="166"/>
    </location>
</feature>
<keyword evidence="1" id="KW-1133">Transmembrane helix</keyword>